<dbReference type="OrthoDB" id="5966071at2"/>
<dbReference type="Proteomes" id="UP000030518">
    <property type="component" value="Unassembled WGS sequence"/>
</dbReference>
<name>A0A0A2X3X3_9GAMM</name>
<dbReference type="AlphaFoldDB" id="A0A0A2X3X3"/>
<dbReference type="RefSeq" id="WP_036166924.1">
    <property type="nucleotide sequence ID" value="NZ_JRKJ01000005.1"/>
</dbReference>
<dbReference type="EMBL" id="JRKJ01000005">
    <property type="protein sequence ID" value="KGQ19954.1"/>
    <property type="molecule type" value="Genomic_DNA"/>
</dbReference>
<evidence type="ECO:0000313" key="2">
    <source>
        <dbReference type="Proteomes" id="UP000030518"/>
    </source>
</evidence>
<sequence length="167" mass="17123">MRITPTFVRSALVATLLVGVLGGCHWFKKDSDLYKDDVAARPLEVPPDLDKPSTDAAMKMPPTASAAAPAAPVGAGTTPLGFTVPGERDAVFAKVGDALGGITGVTVASRAQLLGTYDVDFEGAKFLIRITKTDAGVYISAVDPRGLPASGEAPVKLMGQLKTALGG</sequence>
<evidence type="ECO:0000313" key="1">
    <source>
        <dbReference type="EMBL" id="KGQ19954.1"/>
    </source>
</evidence>
<keyword evidence="2" id="KW-1185">Reference proteome</keyword>
<proteinExistence type="predicted"/>
<reference evidence="1 2" key="1">
    <citation type="submission" date="2014-09" db="EMBL/GenBank/DDBJ databases">
        <title>Genome sequences of Lysobacter dokdonensis DS-58.</title>
        <authorList>
            <person name="Kim J.F."/>
            <person name="Kwak M.-J."/>
        </authorList>
    </citation>
    <scope>NUCLEOTIDE SEQUENCE [LARGE SCALE GENOMIC DNA]</scope>
    <source>
        <strain evidence="1 2">DS-58</strain>
    </source>
</reference>
<dbReference type="PROSITE" id="PS51257">
    <property type="entry name" value="PROKAR_LIPOPROTEIN"/>
    <property type="match status" value="1"/>
</dbReference>
<comment type="caution">
    <text evidence="1">The sequence shown here is derived from an EMBL/GenBank/DDBJ whole genome shotgun (WGS) entry which is preliminary data.</text>
</comment>
<organism evidence="1 2">
    <name type="scientific">Lysobacter dokdonensis DS-58</name>
    <dbReference type="NCBI Taxonomy" id="1300345"/>
    <lineage>
        <taxon>Bacteria</taxon>
        <taxon>Pseudomonadati</taxon>
        <taxon>Pseudomonadota</taxon>
        <taxon>Gammaproteobacteria</taxon>
        <taxon>Lysobacterales</taxon>
        <taxon>Lysobacteraceae</taxon>
        <taxon>Noviluteimonas</taxon>
    </lineage>
</organism>
<dbReference type="eggNOG" id="COG3317">
    <property type="taxonomic scope" value="Bacteria"/>
</dbReference>
<gene>
    <name evidence="1" type="ORF">LF41_2461</name>
</gene>
<accession>A0A0A2X3X3</accession>
<protein>
    <submittedName>
        <fullName evidence="1">Putative secreted protein</fullName>
    </submittedName>
</protein>
<dbReference type="PATRIC" id="fig|1300345.3.peg.1029"/>
<dbReference type="STRING" id="1300345.LF41_2461"/>